<dbReference type="SMART" id="SM00607">
    <property type="entry name" value="FTP"/>
    <property type="match status" value="1"/>
</dbReference>
<accession>A0ABP0MMS1</accession>
<keyword evidence="5" id="KW-0732">Signal</keyword>
<evidence type="ECO:0000256" key="1">
    <source>
        <dbReference type="ARBA" id="ARBA00022723"/>
    </source>
</evidence>
<dbReference type="Pfam" id="PF01436">
    <property type="entry name" value="NHL"/>
    <property type="match status" value="2"/>
</dbReference>
<keyword evidence="2" id="KW-0677">Repeat</keyword>
<feature type="non-terminal residue" evidence="7">
    <location>
        <position position="632"/>
    </location>
</feature>
<feature type="signal peptide" evidence="5">
    <location>
        <begin position="1"/>
        <end position="15"/>
    </location>
</feature>
<dbReference type="SUPFAM" id="SSF63825">
    <property type="entry name" value="YWTD domain"/>
    <property type="match status" value="1"/>
</dbReference>
<evidence type="ECO:0000256" key="4">
    <source>
        <dbReference type="ARBA" id="ARBA00023157"/>
    </source>
</evidence>
<proteinExistence type="predicted"/>
<dbReference type="InterPro" id="IPR008979">
    <property type="entry name" value="Galactose-bd-like_sf"/>
</dbReference>
<gene>
    <name evidence="7" type="ORF">CCMP2556_LOCUS26478</name>
</gene>
<keyword evidence="4" id="KW-1015">Disulfide bond</keyword>
<dbReference type="InterPro" id="IPR011042">
    <property type="entry name" value="6-blade_b-propeller_TolB-like"/>
</dbReference>
<dbReference type="Proteomes" id="UP001642484">
    <property type="component" value="Unassembled WGS sequence"/>
</dbReference>
<evidence type="ECO:0000256" key="3">
    <source>
        <dbReference type="ARBA" id="ARBA00022837"/>
    </source>
</evidence>
<evidence type="ECO:0000256" key="2">
    <source>
        <dbReference type="ARBA" id="ARBA00022737"/>
    </source>
</evidence>
<dbReference type="SUPFAM" id="SSF49785">
    <property type="entry name" value="Galactose-binding domain-like"/>
    <property type="match status" value="1"/>
</dbReference>
<dbReference type="EMBL" id="CAXAMN010018469">
    <property type="protein sequence ID" value="CAK9052493.1"/>
    <property type="molecule type" value="Genomic_DNA"/>
</dbReference>
<keyword evidence="1" id="KW-0479">Metal-binding</keyword>
<dbReference type="Gene3D" id="2.120.10.30">
    <property type="entry name" value="TolB, C-terminal domain"/>
    <property type="match status" value="3"/>
</dbReference>
<evidence type="ECO:0000313" key="8">
    <source>
        <dbReference type="Proteomes" id="UP001642484"/>
    </source>
</evidence>
<dbReference type="InterPro" id="IPR006585">
    <property type="entry name" value="FTP1"/>
</dbReference>
<dbReference type="Gene3D" id="2.60.120.260">
    <property type="entry name" value="Galactose-binding domain-like"/>
    <property type="match status" value="1"/>
</dbReference>
<reference evidence="7 8" key="1">
    <citation type="submission" date="2024-02" db="EMBL/GenBank/DDBJ databases">
        <authorList>
            <person name="Chen Y."/>
            <person name="Shah S."/>
            <person name="Dougan E. K."/>
            <person name="Thang M."/>
            <person name="Chan C."/>
        </authorList>
    </citation>
    <scope>NUCLEOTIDE SEQUENCE [LARGE SCALE GENOMIC DNA]</scope>
</reference>
<name>A0ABP0MMS1_9DINO</name>
<dbReference type="PANTHER" id="PTHR46388">
    <property type="entry name" value="NHL REPEAT-CONTAINING PROTEIN 2"/>
    <property type="match status" value="1"/>
</dbReference>
<feature type="chain" id="PRO_5045706044" description="Fucolectin tachylectin-4 pentraxin-1 domain-containing protein" evidence="5">
    <location>
        <begin position="16"/>
        <end position="632"/>
    </location>
</feature>
<dbReference type="PANTHER" id="PTHR46388:SF2">
    <property type="entry name" value="NHL REPEAT-CONTAINING PROTEIN 2"/>
    <property type="match status" value="1"/>
</dbReference>
<dbReference type="InterPro" id="IPR001258">
    <property type="entry name" value="NHL_repeat"/>
</dbReference>
<evidence type="ECO:0000313" key="7">
    <source>
        <dbReference type="EMBL" id="CAK9052493.1"/>
    </source>
</evidence>
<sequence>MWRALLLLSLTVCSGDERLLATRLAPNLALGQPVVLSSTARYTSADGTDTDTGDGFRATDGNYGTFFFSGLGCAETKAEPDPWMRVDLGREVPVAVVRLWTRTDSADIGLGPIDIRLGNTKFTWRENLACAEGVTLSQQIQPNMFNCLARGRYLFLVLRVSGRQVAPFSICEMEVTPKGPTGNKHVLQTAGGMWNLQLSGVALDAHDRIRIVPDTVLCGLTGSATMHSTVLALTSPKGARAHGDYNDETWENIQINRMGMYKVCWCGGDGGCTLDEHFSMHVATLIINGMMLTVAGNGQVPNRTSDMVDDEPAISQALSAPYGIAVSDTRIFFSERETHMIRYMNIEEGKIYTLAGKFFAGMRGDYQPAYNAELWSPSGLALDKDQRFLYIADAGSHRVRRIDLAQTPLNAGIIETVAGNGFKGRAEEGQLATQAELDTPTGVAVDLNQMLWICDSGNNVLRVVSMEIPVRIPSTNEFRRNIILTAAGGATGSTTKGDGGVAWLARMQAPSGVAVSSAFISNEDGTLPVNVYISEAGGQQVRTMSLEYQSYLGVINTLVGRGQRGNYTKEASPLEAQMAEMNEPSGVATDEGLVYISDSANHRLLMVPALEYVSVGCWRENIESPWIPSIEG</sequence>
<protein>
    <recommendedName>
        <fullName evidence="6">Fucolectin tachylectin-4 pentraxin-1 domain-containing protein</fullName>
    </recommendedName>
</protein>
<evidence type="ECO:0000259" key="6">
    <source>
        <dbReference type="SMART" id="SM00607"/>
    </source>
</evidence>
<keyword evidence="8" id="KW-1185">Reference proteome</keyword>
<keyword evidence="3" id="KW-0106">Calcium</keyword>
<organism evidence="7 8">
    <name type="scientific">Durusdinium trenchii</name>
    <dbReference type="NCBI Taxonomy" id="1381693"/>
    <lineage>
        <taxon>Eukaryota</taxon>
        <taxon>Sar</taxon>
        <taxon>Alveolata</taxon>
        <taxon>Dinophyceae</taxon>
        <taxon>Suessiales</taxon>
        <taxon>Symbiodiniaceae</taxon>
        <taxon>Durusdinium</taxon>
    </lineage>
</organism>
<evidence type="ECO:0000256" key="5">
    <source>
        <dbReference type="SAM" id="SignalP"/>
    </source>
</evidence>
<comment type="caution">
    <text evidence="7">The sequence shown here is derived from an EMBL/GenBank/DDBJ whole genome shotgun (WGS) entry which is preliminary data.</text>
</comment>
<feature type="domain" description="Fucolectin tachylectin-4 pentraxin-1" evidence="6">
    <location>
        <begin position="25"/>
        <end position="182"/>
    </location>
</feature>